<feature type="transmembrane region" description="Helical" evidence="1">
    <location>
        <begin position="337"/>
        <end position="361"/>
    </location>
</feature>
<dbReference type="OrthoDB" id="9806952at2"/>
<dbReference type="InterPro" id="IPR011621">
    <property type="entry name" value="Metal-dep_PHydrolase_7TM_intra"/>
</dbReference>
<evidence type="ECO:0000259" key="2">
    <source>
        <dbReference type="SMART" id="SM00471"/>
    </source>
</evidence>
<keyword evidence="1" id="KW-1133">Transmembrane helix</keyword>
<evidence type="ECO:0000313" key="3">
    <source>
        <dbReference type="EMBL" id="ADO83129.1"/>
    </source>
</evidence>
<feature type="transmembrane region" description="Helical" evidence="1">
    <location>
        <begin position="396"/>
        <end position="418"/>
    </location>
</feature>
<dbReference type="KEGG" id="ipo:Ilyop_1349"/>
<dbReference type="Proteomes" id="UP000006875">
    <property type="component" value="Chromosome"/>
</dbReference>
<feature type="transmembrane region" description="Helical" evidence="1">
    <location>
        <begin position="373"/>
        <end position="390"/>
    </location>
</feature>
<dbReference type="InterPro" id="IPR006675">
    <property type="entry name" value="HDIG_dom"/>
</dbReference>
<evidence type="ECO:0000313" key="4">
    <source>
        <dbReference type="Proteomes" id="UP000006875"/>
    </source>
</evidence>
<dbReference type="Pfam" id="PF07698">
    <property type="entry name" value="7TM-7TMR_HD"/>
    <property type="match status" value="1"/>
</dbReference>
<keyword evidence="4" id="KW-1185">Reference proteome</keyword>
<dbReference type="PANTHER" id="PTHR36442:SF1">
    <property type="entry name" value="CYCLIC-DI-AMP PHOSPHODIESTERASE PGPH"/>
    <property type="match status" value="1"/>
</dbReference>
<protein>
    <submittedName>
        <fullName evidence="3">Metal dependent phosphohydrolase</fullName>
    </submittedName>
</protein>
<dbReference type="NCBIfam" id="TIGR00277">
    <property type="entry name" value="HDIG"/>
    <property type="match status" value="1"/>
</dbReference>
<proteinExistence type="predicted"/>
<name>E3HA01_ILYPC</name>
<dbReference type="EMBL" id="CP002281">
    <property type="protein sequence ID" value="ADO83129.1"/>
    <property type="molecule type" value="Genomic_DNA"/>
</dbReference>
<dbReference type="CDD" id="cd00077">
    <property type="entry name" value="HDc"/>
    <property type="match status" value="1"/>
</dbReference>
<dbReference type="eggNOG" id="COG1480">
    <property type="taxonomic scope" value="Bacteria"/>
</dbReference>
<dbReference type="SUPFAM" id="SSF109604">
    <property type="entry name" value="HD-domain/PDEase-like"/>
    <property type="match status" value="1"/>
</dbReference>
<gene>
    <name evidence="3" type="ordered locus">Ilyop_1349</name>
</gene>
<accession>E3HA01</accession>
<dbReference type="PANTHER" id="PTHR36442">
    <property type="entry name" value="CYCLIC-DI-AMP PHOSPHODIESTERASE PGPH"/>
    <property type="match status" value="1"/>
</dbReference>
<feature type="transmembrane region" description="Helical" evidence="1">
    <location>
        <begin position="273"/>
        <end position="294"/>
    </location>
</feature>
<keyword evidence="1" id="KW-0812">Transmembrane</keyword>
<dbReference type="Pfam" id="PF01966">
    <property type="entry name" value="HD"/>
    <property type="match status" value="1"/>
</dbReference>
<dbReference type="AlphaFoldDB" id="E3HA01"/>
<organism evidence="3 4">
    <name type="scientific">Ilyobacter polytropus (strain ATCC 51220 / DSM 2926 / LMG 16218 / CuHBu1)</name>
    <dbReference type="NCBI Taxonomy" id="572544"/>
    <lineage>
        <taxon>Bacteria</taxon>
        <taxon>Fusobacteriati</taxon>
        <taxon>Fusobacteriota</taxon>
        <taxon>Fusobacteriia</taxon>
        <taxon>Fusobacteriales</taxon>
        <taxon>Fusobacteriaceae</taxon>
        <taxon>Ilyobacter</taxon>
    </lineage>
</organism>
<dbReference type="Pfam" id="PF07697">
    <property type="entry name" value="7TMR-HDED"/>
    <property type="match status" value="1"/>
</dbReference>
<feature type="transmembrane region" description="Helical" evidence="1">
    <location>
        <begin position="430"/>
        <end position="450"/>
    </location>
</feature>
<keyword evidence="1" id="KW-0472">Membrane</keyword>
<dbReference type="SMART" id="SM00471">
    <property type="entry name" value="HDc"/>
    <property type="match status" value="1"/>
</dbReference>
<dbReference type="STRING" id="572544.Ilyop_1349"/>
<dbReference type="InterPro" id="IPR011624">
    <property type="entry name" value="Metal-dep_PHydrolase_7TM_extra"/>
</dbReference>
<dbReference type="RefSeq" id="WP_013387796.1">
    <property type="nucleotide sequence ID" value="NC_014632.1"/>
</dbReference>
<dbReference type="InterPro" id="IPR006674">
    <property type="entry name" value="HD_domain"/>
</dbReference>
<dbReference type="HOGENOM" id="CLU_015767_1_2_0"/>
<dbReference type="InterPro" id="IPR052722">
    <property type="entry name" value="PgpH_phosphodiesterase"/>
</dbReference>
<feature type="domain" description="HD/PDEase" evidence="2">
    <location>
        <begin position="479"/>
        <end position="634"/>
    </location>
</feature>
<dbReference type="Gene3D" id="1.10.3210.10">
    <property type="entry name" value="Hypothetical protein af1432"/>
    <property type="match status" value="1"/>
</dbReference>
<evidence type="ECO:0000256" key="1">
    <source>
        <dbReference type="SAM" id="Phobius"/>
    </source>
</evidence>
<feature type="transmembrane region" description="Helical" evidence="1">
    <location>
        <begin position="306"/>
        <end position="325"/>
    </location>
</feature>
<reference evidence="3 4" key="1">
    <citation type="journal article" date="2010" name="Stand. Genomic Sci.">
        <title>Complete genome sequence of Ilyobacter polytropus type strain (CuHbu1).</title>
        <authorList>
            <person name="Sikorski J."/>
            <person name="Chertkov O."/>
            <person name="Lapidus A."/>
            <person name="Nolan M."/>
            <person name="Lucas S."/>
            <person name="Del Rio T.G."/>
            <person name="Tice H."/>
            <person name="Cheng J.F."/>
            <person name="Tapia R."/>
            <person name="Han C."/>
            <person name="Goodwin L."/>
            <person name="Pitluck S."/>
            <person name="Liolios K."/>
            <person name="Ivanova N."/>
            <person name="Mavromatis K."/>
            <person name="Mikhailova N."/>
            <person name="Pati A."/>
            <person name="Chen A."/>
            <person name="Palaniappan K."/>
            <person name="Land M."/>
            <person name="Hauser L."/>
            <person name="Chang Y.J."/>
            <person name="Jeffries C.D."/>
            <person name="Brambilla E."/>
            <person name="Yasawong M."/>
            <person name="Rohde M."/>
            <person name="Pukall R."/>
            <person name="Spring S."/>
            <person name="Goker M."/>
            <person name="Woyke T."/>
            <person name="Bristow J."/>
            <person name="Eisen J.A."/>
            <person name="Markowitz V."/>
            <person name="Hugenholtz P."/>
            <person name="Kyrpides N.C."/>
            <person name="Klenk H.P."/>
        </authorList>
    </citation>
    <scope>NUCLEOTIDE SEQUENCE [LARGE SCALE GENOMIC DNA]</scope>
    <source>
        <strain evidence="4">ATCC 51220 / DSM 2926 / LMG 16218 / CuHBu1</strain>
    </source>
</reference>
<sequence>MKKIEIFGRRLVFKLEKKKEEEREYNVNYDEIVGEKLIYLIILISAIVISSKAFLFTSTLNVGDVVTKDIIAPRSIRYNDRAAKERLVDDVINSSEREYIYIPESEKLSVQKADKFYSLLISLKEPNRRDIDLEEFKRRTDTAISKSLLDQLKKEDIEVLKKSRGNITNVLEKIYEIGITRDMKLKNTSATLEEFEEGLSIEEKIVLRYFLSPNYVYDAEATKKVIEGKIAQIDDVIVEVRAGSVIAKKGEILTESQVSALREYGLYSGERNAFFIMANIIYLGIVSVVFYYVSRRYLKSEIVNKNKYRSTFLILAFTFLSLRFTKSNLLYFLPLDAVFFLLGILIDTKFAAIMGAFVLLYSMPIVDFDQGFFVTYSVAFLLSTYLMNNIKNRTTLINAGVQLGVTKLLIVILINMFLREEAVYTIIKGGEMLLSGIFSGMLTIALLPYFERTFNILTPFKLIELGDLSHPLLRELSVNAPGTFHHSMLVATLSENAAEAIGANAIFTRVASYYHDIGKMKRPNFYVENQQGGTNPHTKLTPSMSNLIITSHTRDGVEMAKEYGIPREIRDIMVEHQGTTLLAYFYNKAKKGNPTVQEEDFRYSGPKPRTKESAIIMLADSIEAAVRSLDEKTPITIEKMIRKILSSKIEDNQLSEANLTFKEIEIIIKTFTKVLMGIHHVRIKYPGQK</sequence>
<dbReference type="InterPro" id="IPR003607">
    <property type="entry name" value="HD/PDEase_dom"/>
</dbReference>